<name>A0A0E4BMW9_9BRAD</name>
<evidence type="ECO:0000313" key="1">
    <source>
        <dbReference type="EMBL" id="BAR55563.1"/>
    </source>
</evidence>
<dbReference type="EMBL" id="AP014685">
    <property type="protein sequence ID" value="BAR55563.1"/>
    <property type="molecule type" value="Genomic_DNA"/>
</dbReference>
<dbReference type="Proteomes" id="UP000063308">
    <property type="component" value="Chromosome"/>
</dbReference>
<accession>A0A0E4BMW9</accession>
<dbReference type="AlphaFoldDB" id="A0A0E4BMW9"/>
<organism evidence="1 2">
    <name type="scientific">Bradyrhizobium diazoefficiens</name>
    <dbReference type="NCBI Taxonomy" id="1355477"/>
    <lineage>
        <taxon>Bacteria</taxon>
        <taxon>Pseudomonadati</taxon>
        <taxon>Pseudomonadota</taxon>
        <taxon>Alphaproteobacteria</taxon>
        <taxon>Hyphomicrobiales</taxon>
        <taxon>Nitrobacteraceae</taxon>
        <taxon>Bradyrhizobium</taxon>
    </lineage>
</organism>
<proteinExistence type="predicted"/>
<evidence type="ECO:0000313" key="2">
    <source>
        <dbReference type="Proteomes" id="UP000063308"/>
    </source>
</evidence>
<reference evidence="1 2" key="1">
    <citation type="submission" date="2014-11" db="EMBL/GenBank/DDBJ databases">
        <title>Symbiosis island explosion on the genome of extra-slow-growing strains of soybean bradyrhizobia with massive insertion sequences.</title>
        <authorList>
            <person name="Iida T."/>
            <person name="Minamisawa K."/>
        </authorList>
    </citation>
    <scope>NUCLEOTIDE SEQUENCE [LARGE SCALE GENOMIC DNA]</scope>
    <source>
        <strain evidence="1 2">NK6</strain>
    </source>
</reference>
<sequence>MISCASSPNLNEEKAAGTMLNTVAPRKGVNAKASSAA</sequence>
<protein>
    <submittedName>
        <fullName evidence="1">Uncharacterized protein</fullName>
    </submittedName>
</protein>
<gene>
    <name evidence="1" type="ORF">NK6_2382</name>
</gene>